<dbReference type="Proteomes" id="UP000443582">
    <property type="component" value="Unassembled WGS sequence"/>
</dbReference>
<evidence type="ECO:0000256" key="8">
    <source>
        <dbReference type="SAM" id="MobiDB-lite"/>
    </source>
</evidence>
<evidence type="ECO:0000256" key="3">
    <source>
        <dbReference type="ARBA" id="ARBA00023015"/>
    </source>
</evidence>
<dbReference type="Gene3D" id="3.40.50.2300">
    <property type="match status" value="1"/>
</dbReference>
<gene>
    <name evidence="11" type="ORF">DAY19_00760</name>
</gene>
<dbReference type="Gene3D" id="1.10.10.10">
    <property type="entry name" value="Winged helix-like DNA-binding domain superfamily/Winged helix DNA-binding domain"/>
    <property type="match status" value="1"/>
</dbReference>
<feature type="domain" description="Response regulatory" evidence="9">
    <location>
        <begin position="8"/>
        <end position="125"/>
    </location>
</feature>
<dbReference type="CDD" id="cd00383">
    <property type="entry name" value="trans_reg_C"/>
    <property type="match status" value="1"/>
</dbReference>
<name>A0ABY0IHA7_9BACT</name>
<dbReference type="InterPro" id="IPR001867">
    <property type="entry name" value="OmpR/PhoB-type_DNA-bd"/>
</dbReference>
<sequence>MTMATDKEIWILEDDEGCRFVYEQTLVHRYNNLKFFTSIEDFQKALSETEKNPALIIADLMLDDGNFMTYLNHSKDRRLMVIPFIIVSSIDDIDALRFCFMEGALDYLTKPFKKNELIVKIENVFNGSPRRMVQPIAHKSMLLDGKEVEHLTSKQKQLLGLFINSPHRIVSRDDILDNVWGDTTVHPKTVDVHLYNLRRKLHDYGYIIRSEGGGKWSLIPDTYEKSASSNDDSHSASSSGDEQSSVSSM</sequence>
<dbReference type="InterPro" id="IPR039420">
    <property type="entry name" value="WalR-like"/>
</dbReference>
<keyword evidence="1 6" id="KW-0597">Phosphoprotein</keyword>
<dbReference type="PROSITE" id="PS51755">
    <property type="entry name" value="OMPR_PHOB"/>
    <property type="match status" value="1"/>
</dbReference>
<keyword evidence="2" id="KW-0902">Two-component regulatory system</keyword>
<feature type="DNA-binding region" description="OmpR/PhoB-type" evidence="7">
    <location>
        <begin position="122"/>
        <end position="219"/>
    </location>
</feature>
<evidence type="ECO:0000259" key="10">
    <source>
        <dbReference type="PROSITE" id="PS51755"/>
    </source>
</evidence>
<keyword evidence="4 7" id="KW-0238">DNA-binding</keyword>
<keyword evidence="3" id="KW-0805">Transcription regulation</keyword>
<dbReference type="InterPro" id="IPR011006">
    <property type="entry name" value="CheY-like_superfamily"/>
</dbReference>
<feature type="compositionally biased region" description="Low complexity" evidence="8">
    <location>
        <begin position="226"/>
        <end position="249"/>
    </location>
</feature>
<feature type="modified residue" description="4-aspartylphosphate" evidence="6">
    <location>
        <position position="59"/>
    </location>
</feature>
<dbReference type="SMART" id="SM00448">
    <property type="entry name" value="REC"/>
    <property type="match status" value="1"/>
</dbReference>
<dbReference type="SUPFAM" id="SSF52172">
    <property type="entry name" value="CheY-like"/>
    <property type="match status" value="1"/>
</dbReference>
<dbReference type="InterPro" id="IPR036388">
    <property type="entry name" value="WH-like_DNA-bd_sf"/>
</dbReference>
<dbReference type="PANTHER" id="PTHR48111:SF1">
    <property type="entry name" value="TWO-COMPONENT RESPONSE REGULATOR ORR33"/>
    <property type="match status" value="1"/>
</dbReference>
<evidence type="ECO:0000256" key="1">
    <source>
        <dbReference type="ARBA" id="ARBA00022553"/>
    </source>
</evidence>
<dbReference type="InterPro" id="IPR001789">
    <property type="entry name" value="Sig_transdc_resp-reg_receiver"/>
</dbReference>
<evidence type="ECO:0000313" key="12">
    <source>
        <dbReference type="Proteomes" id="UP000443582"/>
    </source>
</evidence>
<keyword evidence="12" id="KW-1185">Reference proteome</keyword>
<evidence type="ECO:0000313" key="11">
    <source>
        <dbReference type="EMBL" id="RZF22330.1"/>
    </source>
</evidence>
<dbReference type="PANTHER" id="PTHR48111">
    <property type="entry name" value="REGULATOR OF RPOS"/>
    <property type="match status" value="1"/>
</dbReference>
<comment type="caution">
    <text evidence="11">The sequence shown here is derived from an EMBL/GenBank/DDBJ whole genome shotgun (WGS) entry which is preliminary data.</text>
</comment>
<feature type="domain" description="OmpR/PhoB-type" evidence="10">
    <location>
        <begin position="122"/>
        <end position="219"/>
    </location>
</feature>
<dbReference type="InterPro" id="IPR016032">
    <property type="entry name" value="Sig_transdc_resp-reg_C-effctor"/>
</dbReference>
<accession>A0ABY0IHA7</accession>
<evidence type="ECO:0000256" key="6">
    <source>
        <dbReference type="PROSITE-ProRule" id="PRU00169"/>
    </source>
</evidence>
<dbReference type="SMART" id="SM00862">
    <property type="entry name" value="Trans_reg_C"/>
    <property type="match status" value="1"/>
</dbReference>
<evidence type="ECO:0000259" key="9">
    <source>
        <dbReference type="PROSITE" id="PS50110"/>
    </source>
</evidence>
<dbReference type="Pfam" id="PF00072">
    <property type="entry name" value="Response_reg"/>
    <property type="match status" value="1"/>
</dbReference>
<organism evidence="11 12">
    <name type="scientific">Halobacteriovorax vibrionivorans</name>
    <dbReference type="NCBI Taxonomy" id="2152716"/>
    <lineage>
        <taxon>Bacteria</taxon>
        <taxon>Pseudomonadati</taxon>
        <taxon>Bdellovibrionota</taxon>
        <taxon>Bacteriovoracia</taxon>
        <taxon>Bacteriovoracales</taxon>
        <taxon>Halobacteriovoraceae</taxon>
        <taxon>Halobacteriovorax</taxon>
    </lineage>
</organism>
<dbReference type="EMBL" id="QDKL01000001">
    <property type="protein sequence ID" value="RZF22330.1"/>
    <property type="molecule type" value="Genomic_DNA"/>
</dbReference>
<dbReference type="SUPFAM" id="SSF46894">
    <property type="entry name" value="C-terminal effector domain of the bipartite response regulators"/>
    <property type="match status" value="1"/>
</dbReference>
<proteinExistence type="predicted"/>
<evidence type="ECO:0000256" key="5">
    <source>
        <dbReference type="ARBA" id="ARBA00023163"/>
    </source>
</evidence>
<feature type="region of interest" description="Disordered" evidence="8">
    <location>
        <begin position="220"/>
        <end position="249"/>
    </location>
</feature>
<keyword evidence="5" id="KW-0804">Transcription</keyword>
<protein>
    <submittedName>
        <fullName evidence="11">Response regulator transcription factor</fullName>
    </submittedName>
</protein>
<reference evidence="12" key="1">
    <citation type="journal article" date="2019" name="Int. J. Syst. Evol. Microbiol.">
        <title>Halobacteriovorax valvorus sp. nov., a novel prokaryotic predator isolated from coastal seawater of China.</title>
        <authorList>
            <person name="Chen M.-X."/>
        </authorList>
    </citation>
    <scope>NUCLEOTIDE SEQUENCE [LARGE SCALE GENOMIC DNA]</scope>
    <source>
        <strain evidence="12">BL9</strain>
    </source>
</reference>
<dbReference type="PROSITE" id="PS50110">
    <property type="entry name" value="RESPONSE_REGULATORY"/>
    <property type="match status" value="1"/>
</dbReference>
<evidence type="ECO:0000256" key="7">
    <source>
        <dbReference type="PROSITE-ProRule" id="PRU01091"/>
    </source>
</evidence>
<evidence type="ECO:0000256" key="2">
    <source>
        <dbReference type="ARBA" id="ARBA00023012"/>
    </source>
</evidence>
<dbReference type="Pfam" id="PF00486">
    <property type="entry name" value="Trans_reg_C"/>
    <property type="match status" value="1"/>
</dbReference>
<evidence type="ECO:0000256" key="4">
    <source>
        <dbReference type="ARBA" id="ARBA00023125"/>
    </source>
</evidence>